<dbReference type="EMBL" id="JAESIY010000003">
    <property type="protein sequence ID" value="MBL3656022.1"/>
    <property type="molecule type" value="Genomic_DNA"/>
</dbReference>
<evidence type="ECO:0000313" key="3">
    <source>
        <dbReference type="Proteomes" id="UP000659388"/>
    </source>
</evidence>
<sequence>MIEKGIELAPGTIEQVNDFKKKNNYKNLPKSYVDFLLAMGNGTSDFLQGESCFFNELPNLQKWGKELLDEDNSHLKLSQKNLVFFMSQGCMFAFFNLDEGDNPPVYLYRELSQQEDFKKITNSFTEFLFRYEAGDEFLFKI</sequence>
<dbReference type="SMART" id="SM00860">
    <property type="entry name" value="SMI1_KNR4"/>
    <property type="match status" value="1"/>
</dbReference>
<evidence type="ECO:0000259" key="1">
    <source>
        <dbReference type="SMART" id="SM00860"/>
    </source>
</evidence>
<feature type="domain" description="Knr4/Smi1-like" evidence="1">
    <location>
        <begin position="10"/>
        <end position="130"/>
    </location>
</feature>
<gene>
    <name evidence="2" type="ORF">JL102_07770</name>
</gene>
<accession>A0A937K0W4</accession>
<dbReference type="InterPro" id="IPR018958">
    <property type="entry name" value="Knr4/Smi1-like_dom"/>
</dbReference>
<dbReference type="InterPro" id="IPR037883">
    <property type="entry name" value="Knr4/Smi1-like_sf"/>
</dbReference>
<organism evidence="2 3">
    <name type="scientific">Fulvivirga sediminis</name>
    <dbReference type="NCBI Taxonomy" id="2803949"/>
    <lineage>
        <taxon>Bacteria</taxon>
        <taxon>Pseudomonadati</taxon>
        <taxon>Bacteroidota</taxon>
        <taxon>Cytophagia</taxon>
        <taxon>Cytophagales</taxon>
        <taxon>Fulvivirgaceae</taxon>
        <taxon>Fulvivirga</taxon>
    </lineage>
</organism>
<keyword evidence="3" id="KW-1185">Reference proteome</keyword>
<dbReference type="RefSeq" id="WP_202243730.1">
    <property type="nucleotide sequence ID" value="NZ_JAESIY010000003.1"/>
</dbReference>
<dbReference type="SUPFAM" id="SSF160631">
    <property type="entry name" value="SMI1/KNR4-like"/>
    <property type="match status" value="1"/>
</dbReference>
<name>A0A937K0W4_9BACT</name>
<dbReference type="Gene3D" id="3.40.1580.10">
    <property type="entry name" value="SMI1/KNR4-like"/>
    <property type="match status" value="1"/>
</dbReference>
<protein>
    <submittedName>
        <fullName evidence="2">SMI1/KNR4 family protein</fullName>
    </submittedName>
</protein>
<dbReference type="Proteomes" id="UP000659388">
    <property type="component" value="Unassembled WGS sequence"/>
</dbReference>
<dbReference type="Pfam" id="PF09346">
    <property type="entry name" value="SMI1_KNR4"/>
    <property type="match status" value="1"/>
</dbReference>
<dbReference type="AlphaFoldDB" id="A0A937K0W4"/>
<proteinExistence type="predicted"/>
<comment type="caution">
    <text evidence="2">The sequence shown here is derived from an EMBL/GenBank/DDBJ whole genome shotgun (WGS) entry which is preliminary data.</text>
</comment>
<evidence type="ECO:0000313" key="2">
    <source>
        <dbReference type="EMBL" id="MBL3656022.1"/>
    </source>
</evidence>
<reference evidence="2" key="1">
    <citation type="submission" date="2021-01" db="EMBL/GenBank/DDBJ databases">
        <title>Fulvivirga kasyanovii gen. nov., sp nov., a novel member of the phylum Bacteroidetes isolated from seawater in a mussel farm.</title>
        <authorList>
            <person name="Zhao L.-H."/>
            <person name="Wang Z.-J."/>
        </authorList>
    </citation>
    <scope>NUCLEOTIDE SEQUENCE</scope>
    <source>
        <strain evidence="2">2943</strain>
    </source>
</reference>